<name>A0A645AGR1_9ZZZZ</name>
<organism evidence="1">
    <name type="scientific">bioreactor metagenome</name>
    <dbReference type="NCBI Taxonomy" id="1076179"/>
    <lineage>
        <taxon>unclassified sequences</taxon>
        <taxon>metagenomes</taxon>
        <taxon>ecological metagenomes</taxon>
    </lineage>
</organism>
<reference evidence="1" key="1">
    <citation type="submission" date="2019-08" db="EMBL/GenBank/DDBJ databases">
        <authorList>
            <person name="Kucharzyk K."/>
            <person name="Murdoch R.W."/>
            <person name="Higgins S."/>
            <person name="Loffler F."/>
        </authorList>
    </citation>
    <scope>NUCLEOTIDE SEQUENCE</scope>
</reference>
<comment type="caution">
    <text evidence="1">The sequence shown here is derived from an EMBL/GenBank/DDBJ whole genome shotgun (WGS) entry which is preliminary data.</text>
</comment>
<dbReference type="EMBL" id="VSSQ01013755">
    <property type="protein sequence ID" value="MPM52207.1"/>
    <property type="molecule type" value="Genomic_DNA"/>
</dbReference>
<proteinExistence type="predicted"/>
<accession>A0A645AGR1</accession>
<dbReference type="AlphaFoldDB" id="A0A645AGR1"/>
<protein>
    <submittedName>
        <fullName evidence="1">Uncharacterized protein</fullName>
    </submittedName>
</protein>
<sequence length="50" mass="5182">MPSAVCEHLAGQRGAGGLSVRSGDADKLRVAVAVAEFDFADDFDAAALRF</sequence>
<evidence type="ECO:0000313" key="1">
    <source>
        <dbReference type="EMBL" id="MPM52207.1"/>
    </source>
</evidence>
<gene>
    <name evidence="1" type="ORF">SDC9_98963</name>
</gene>